<evidence type="ECO:0000256" key="2">
    <source>
        <dbReference type="ARBA" id="ARBA00022692"/>
    </source>
</evidence>
<name>A0ABU9D6A0_9PROT</name>
<dbReference type="SUPFAM" id="SSF52091">
    <property type="entry name" value="SpoIIaa-like"/>
    <property type="match status" value="1"/>
</dbReference>
<comment type="subcellular location">
    <subcellularLocation>
        <location evidence="1">Membrane</location>
        <topology evidence="1">Multi-pass membrane protein</topology>
    </subcellularLocation>
</comment>
<feature type="transmembrane region" description="Helical" evidence="5">
    <location>
        <begin position="266"/>
        <end position="290"/>
    </location>
</feature>
<protein>
    <submittedName>
        <fullName evidence="7">SulP family inorganic anion transporter</fullName>
    </submittedName>
</protein>
<organism evidence="7 8">
    <name type="scientific">Thermithiobacillus plumbiphilus</name>
    <dbReference type="NCBI Taxonomy" id="1729899"/>
    <lineage>
        <taxon>Bacteria</taxon>
        <taxon>Pseudomonadati</taxon>
        <taxon>Pseudomonadota</taxon>
        <taxon>Acidithiobacillia</taxon>
        <taxon>Acidithiobacillales</taxon>
        <taxon>Thermithiobacillaceae</taxon>
        <taxon>Thermithiobacillus</taxon>
    </lineage>
</organism>
<feature type="transmembrane region" description="Helical" evidence="5">
    <location>
        <begin position="81"/>
        <end position="101"/>
    </location>
</feature>
<evidence type="ECO:0000256" key="3">
    <source>
        <dbReference type="ARBA" id="ARBA00022989"/>
    </source>
</evidence>
<evidence type="ECO:0000256" key="4">
    <source>
        <dbReference type="ARBA" id="ARBA00023136"/>
    </source>
</evidence>
<sequence>MKDVLACNLWLYKVFAFLRWWPNVNRGSLRDDALAGLTGAIIVLPQGVAFATIAGLPPEYGLYTAMVPAIIAALFGSSWHLVSGPTTAISIVVFGAISPLAEPGTGQYISLVLTLTFLVGLIQLIMGIARMGTLVNFISHTVVIGFTAGAAILIASTQIKNFFGVEIPRGSTFYETLHAFALQVGNINPYVTAVAILTLVTGILVKTYFKKIPYMIAAMVVGSLAALVLNNMLGVDVTGLATVGALPASLPPLSSPDFSLDTLKTLAPTAFAVTMLALTEAVSISRAIAVRSEQRIDGNQEFVGQGLANVIGSFFSSYASSGSFNRSGLNYEAGAKTPLAAVFASIALGLILLLVAPLAAYLPVAAMAAVLVLVAWGLIDFHHMGAIFKASRSETIVLATTFFATLFVELEFAIYVGVILSLVLYLNRTSRPAIRDMSPDLSNPKRRFEAANQSQECPQLKIVGIDGSVFFGAVSHVQQKLQEIDERRPEHTHLLILADGINFVDVAGAEMLVQEAKRRRRMGGGLYLANVKEGLCRMLRKGGYLADIGEENIFASKAEAIAAIHKKLNPERCETCTRRVFRECATDATPLDEGIDAGKVTPLKKQPS</sequence>
<dbReference type="InterPro" id="IPR011547">
    <property type="entry name" value="SLC26A/SulP_dom"/>
</dbReference>
<dbReference type="NCBIfam" id="TIGR00815">
    <property type="entry name" value="sulP"/>
    <property type="match status" value="1"/>
</dbReference>
<dbReference type="Pfam" id="PF01740">
    <property type="entry name" value="STAS"/>
    <property type="match status" value="1"/>
</dbReference>
<dbReference type="Gene3D" id="3.30.750.24">
    <property type="entry name" value="STAS domain"/>
    <property type="match status" value="1"/>
</dbReference>
<feature type="transmembrane region" description="Helical" evidence="5">
    <location>
        <begin position="190"/>
        <end position="209"/>
    </location>
</feature>
<keyword evidence="4 5" id="KW-0472">Membrane</keyword>
<dbReference type="EMBL" id="JBBPCO010000003">
    <property type="protein sequence ID" value="MEK8089062.1"/>
    <property type="molecule type" value="Genomic_DNA"/>
</dbReference>
<feature type="transmembrane region" description="Helical" evidence="5">
    <location>
        <begin position="302"/>
        <end position="319"/>
    </location>
</feature>
<dbReference type="PANTHER" id="PTHR11814">
    <property type="entry name" value="SULFATE TRANSPORTER"/>
    <property type="match status" value="1"/>
</dbReference>
<comment type="caution">
    <text evidence="7">The sequence shown here is derived from an EMBL/GenBank/DDBJ whole genome shotgun (WGS) entry which is preliminary data.</text>
</comment>
<evidence type="ECO:0000313" key="8">
    <source>
        <dbReference type="Proteomes" id="UP001446205"/>
    </source>
</evidence>
<evidence type="ECO:0000256" key="1">
    <source>
        <dbReference type="ARBA" id="ARBA00004141"/>
    </source>
</evidence>
<dbReference type="PROSITE" id="PS50801">
    <property type="entry name" value="STAS"/>
    <property type="match status" value="1"/>
</dbReference>
<keyword evidence="2 5" id="KW-0812">Transmembrane</keyword>
<reference evidence="7 8" key="1">
    <citation type="submission" date="2024-04" db="EMBL/GenBank/DDBJ databases">
        <authorList>
            <person name="Abashina T."/>
            <person name="Shaikin A."/>
        </authorList>
    </citation>
    <scope>NUCLEOTIDE SEQUENCE [LARGE SCALE GENOMIC DNA]</scope>
    <source>
        <strain evidence="7 8">AAFK</strain>
    </source>
</reference>
<feature type="transmembrane region" description="Helical" evidence="5">
    <location>
        <begin position="33"/>
        <end position="54"/>
    </location>
</feature>
<feature type="domain" description="STAS" evidence="6">
    <location>
        <begin position="450"/>
        <end position="564"/>
    </location>
</feature>
<dbReference type="Proteomes" id="UP001446205">
    <property type="component" value="Unassembled WGS sequence"/>
</dbReference>
<accession>A0ABU9D6A0</accession>
<feature type="transmembrane region" description="Helical" evidence="5">
    <location>
        <begin position="107"/>
        <end position="127"/>
    </location>
</feature>
<feature type="transmembrane region" description="Helical" evidence="5">
    <location>
        <begin position="399"/>
        <end position="426"/>
    </location>
</feature>
<evidence type="ECO:0000256" key="5">
    <source>
        <dbReference type="SAM" id="Phobius"/>
    </source>
</evidence>
<keyword evidence="3 5" id="KW-1133">Transmembrane helix</keyword>
<dbReference type="Pfam" id="PF00916">
    <property type="entry name" value="Sulfate_transp"/>
    <property type="match status" value="1"/>
</dbReference>
<feature type="transmembrane region" description="Helical" evidence="5">
    <location>
        <begin position="361"/>
        <end position="379"/>
    </location>
</feature>
<feature type="transmembrane region" description="Helical" evidence="5">
    <location>
        <begin position="339"/>
        <end position="356"/>
    </location>
</feature>
<keyword evidence="8" id="KW-1185">Reference proteome</keyword>
<dbReference type="InterPro" id="IPR002645">
    <property type="entry name" value="STAS_dom"/>
</dbReference>
<gene>
    <name evidence="7" type="ORF">WOB96_04725</name>
</gene>
<feature type="transmembrane region" description="Helical" evidence="5">
    <location>
        <begin position="134"/>
        <end position="155"/>
    </location>
</feature>
<feature type="transmembrane region" description="Helical" evidence="5">
    <location>
        <begin position="60"/>
        <end position="76"/>
    </location>
</feature>
<feature type="transmembrane region" description="Helical" evidence="5">
    <location>
        <begin position="216"/>
        <end position="246"/>
    </location>
</feature>
<dbReference type="CDD" id="cd07042">
    <property type="entry name" value="STAS_SulP_like_sulfate_transporter"/>
    <property type="match status" value="1"/>
</dbReference>
<dbReference type="InterPro" id="IPR036513">
    <property type="entry name" value="STAS_dom_sf"/>
</dbReference>
<dbReference type="RefSeq" id="WP_341370128.1">
    <property type="nucleotide sequence ID" value="NZ_JBBPCO010000003.1"/>
</dbReference>
<dbReference type="InterPro" id="IPR001902">
    <property type="entry name" value="SLC26A/SulP_fam"/>
</dbReference>
<evidence type="ECO:0000313" key="7">
    <source>
        <dbReference type="EMBL" id="MEK8089062.1"/>
    </source>
</evidence>
<proteinExistence type="predicted"/>
<evidence type="ECO:0000259" key="6">
    <source>
        <dbReference type="PROSITE" id="PS50801"/>
    </source>
</evidence>